<evidence type="ECO:0000313" key="1">
    <source>
        <dbReference type="EMBL" id="MBF5057724.1"/>
    </source>
</evidence>
<dbReference type="Proteomes" id="UP000662703">
    <property type="component" value="Unassembled WGS sequence"/>
</dbReference>
<dbReference type="RefSeq" id="WP_194865877.1">
    <property type="nucleotide sequence ID" value="NZ_ARXX01000055.1"/>
</dbReference>
<name>A0ABS0AU95_9GAMM</name>
<gene>
    <name evidence="1" type="ORF">Y5W_03018</name>
</gene>
<dbReference type="InterPro" id="IPR007411">
    <property type="entry name" value="EpmC"/>
</dbReference>
<dbReference type="EMBL" id="ARXX01000055">
    <property type="protein sequence ID" value="MBF5057724.1"/>
    <property type="molecule type" value="Genomic_DNA"/>
</dbReference>
<sequence length="176" mass="20392">MHRAADLETLFRDTFYARHRTVLEGGFEEPLYLPGDPARIRYSHDYFRSALHEIAHWCVAGPRRRALEDYGYWYAPDGRDADQQARFLRVEVRPQAFEALFCAACDHRFQVSLDNLDGDPGDAHRFATDVRALAHDLIDQGLPERPRQWVAALERHYHTAHRPLADRLAAVFPPSR</sequence>
<comment type="caution">
    <text evidence="1">The sequence shown here is derived from an EMBL/GenBank/DDBJ whole genome shotgun (WGS) entry which is preliminary data.</text>
</comment>
<evidence type="ECO:0008006" key="3">
    <source>
        <dbReference type="Google" id="ProtNLM"/>
    </source>
</evidence>
<keyword evidence="2" id="KW-1185">Reference proteome</keyword>
<organism evidence="1 2">
    <name type="scientific">Alloalcanivorax profundimaris</name>
    <dbReference type="NCBI Taxonomy" id="2735259"/>
    <lineage>
        <taxon>Bacteria</taxon>
        <taxon>Pseudomonadati</taxon>
        <taxon>Pseudomonadota</taxon>
        <taxon>Gammaproteobacteria</taxon>
        <taxon>Oceanospirillales</taxon>
        <taxon>Alcanivoracaceae</taxon>
        <taxon>Alloalcanivorax</taxon>
    </lineage>
</organism>
<accession>A0ABS0AU95</accession>
<dbReference type="Pfam" id="PF04315">
    <property type="entry name" value="EpmC"/>
    <property type="match status" value="1"/>
</dbReference>
<reference evidence="1 2" key="1">
    <citation type="submission" date="2012-09" db="EMBL/GenBank/DDBJ databases">
        <title>Genome Sequence of alkane-degrading Bacterium Alcanivorax sp. 521-1.</title>
        <authorList>
            <person name="Lai Q."/>
            <person name="Shao Z."/>
        </authorList>
    </citation>
    <scope>NUCLEOTIDE SEQUENCE [LARGE SCALE GENOMIC DNA]</scope>
    <source>
        <strain evidence="1 2">521-1</strain>
    </source>
</reference>
<protein>
    <recommendedName>
        <fullName evidence="3">ATPase</fullName>
    </recommendedName>
</protein>
<evidence type="ECO:0000313" key="2">
    <source>
        <dbReference type="Proteomes" id="UP000662703"/>
    </source>
</evidence>
<proteinExistence type="predicted"/>